<sequence length="923" mass="101231">MTSHGGPHHQDDQPGLEVNNHNSGLEVDTRYMSADSEGLQTVPYQDEPKYGHEQNAAPVSTAGSYYASHDHVTPGLQTAALSNYDGQPYQNAPTEAPTTPKRSRKTIWIIAGAIAVLVIIGAVLGGVLGSRAAKSNSNDSSASSGNSTSNSTALDNIRSRSRLAVTGWRDGGNSRARLFYQGPDQKLRMSTYASNETWSDPIVLTDLEHAANDNTPLAAATSVEVDIAQVKVMYLDQNAILRGQGFQDVSGQAQQGQRLVLNDYPITVDSTSRLASYWPFIVSQDSDGAFRWTRYWGAGAEDWWTNETLSVIGSSSAGMVVLPASAWYLDKGGFAYRRSDGKMRTYLTDTNNNVTGTSWGTADLSETIPDDTAIGGFAVARPNDTKNQTNTYLLYQDNSGTIQVVWQDDTSGWKGPSTYDAFDNADNGTDITCLTAAAWDASGHEVISNQNMNRSPFNAPVMDLVTTLVVRPRGSSTPPQSRIKVLYASSYVHPGVIRWFEYDDVRPEQASRAHEGVCSLRCASSQDQARRCIWQQSLEVPLCHHPKATALTASLAEYPGIDFGQDEIELTEPFRPLVHRWEALENYRDTTDDADGRADELMLIEALEPAVRNSLDFVAQLKKTDLVSWASLDFVFAPSEIMLAEQDGHFQAYLLTSFQFTVQKNHQFGYATKSIDFVEFSGSIPLASLPLYPMTWAKNLVAWTRDPQSPDELSSMAMPITIASALYGAVGSARVNEREDGLRRLGKQFDTAHASLEHKQTAKVDVDFVEGKGRDPILLMFGPPGAGKTLTAEAVAEECHAPLYSMSASDLGSSPSEVEKSLDSAFESCALWGALLPLDEADVFVAARSVEGLERNELVSIFLRHLEHYQGVLFLTTNRIQTIDPAFQSRIDLIIPFEFLTPDKFDLSEDDIEKLANMNLNGR</sequence>
<feature type="domain" description="AAA+ ATPase" evidence="3">
    <location>
        <begin position="774"/>
        <end position="901"/>
    </location>
</feature>
<evidence type="ECO:0000313" key="4">
    <source>
        <dbReference type="EMBL" id="KAK9769473.1"/>
    </source>
</evidence>
<dbReference type="InterPro" id="IPR003593">
    <property type="entry name" value="AAA+_ATPase"/>
</dbReference>
<dbReference type="PANTHER" id="PTHR46411">
    <property type="entry name" value="FAMILY ATPASE, PUTATIVE-RELATED"/>
    <property type="match status" value="1"/>
</dbReference>
<dbReference type="InterPro" id="IPR003959">
    <property type="entry name" value="ATPase_AAA_core"/>
</dbReference>
<dbReference type="Pfam" id="PF00004">
    <property type="entry name" value="AAA"/>
    <property type="match status" value="1"/>
</dbReference>
<accession>A0ABR2X6S2</accession>
<comment type="caution">
    <text evidence="4">The sequence shown here is derived from an EMBL/GenBank/DDBJ whole genome shotgun (WGS) entry which is preliminary data.</text>
</comment>
<feature type="region of interest" description="Disordered" evidence="1">
    <location>
        <begin position="132"/>
        <end position="155"/>
    </location>
</feature>
<feature type="region of interest" description="Disordered" evidence="1">
    <location>
        <begin position="1"/>
        <end position="22"/>
    </location>
</feature>
<evidence type="ECO:0000259" key="3">
    <source>
        <dbReference type="SMART" id="SM00382"/>
    </source>
</evidence>
<proteinExistence type="predicted"/>
<reference evidence="4 5" key="1">
    <citation type="submission" date="2024-02" db="EMBL/GenBank/DDBJ databases">
        <title>First draft genome assembly of two strains of Seiridium cardinale.</title>
        <authorList>
            <person name="Emiliani G."/>
            <person name="Scali E."/>
        </authorList>
    </citation>
    <scope>NUCLEOTIDE SEQUENCE [LARGE SCALE GENOMIC DNA]</scope>
    <source>
        <strain evidence="4 5">BM-138-000479</strain>
    </source>
</reference>
<dbReference type="SMART" id="SM00382">
    <property type="entry name" value="AAA"/>
    <property type="match status" value="1"/>
</dbReference>
<feature type="compositionally biased region" description="Polar residues" evidence="1">
    <location>
        <begin position="81"/>
        <end position="97"/>
    </location>
</feature>
<evidence type="ECO:0000313" key="5">
    <source>
        <dbReference type="Proteomes" id="UP001465668"/>
    </source>
</evidence>
<dbReference type="SUPFAM" id="SSF52540">
    <property type="entry name" value="P-loop containing nucleoside triphosphate hydrolases"/>
    <property type="match status" value="1"/>
</dbReference>
<keyword evidence="2" id="KW-0472">Membrane</keyword>
<organism evidence="4 5">
    <name type="scientific">Seiridium cardinale</name>
    <dbReference type="NCBI Taxonomy" id="138064"/>
    <lineage>
        <taxon>Eukaryota</taxon>
        <taxon>Fungi</taxon>
        <taxon>Dikarya</taxon>
        <taxon>Ascomycota</taxon>
        <taxon>Pezizomycotina</taxon>
        <taxon>Sordariomycetes</taxon>
        <taxon>Xylariomycetidae</taxon>
        <taxon>Amphisphaeriales</taxon>
        <taxon>Sporocadaceae</taxon>
        <taxon>Seiridium</taxon>
    </lineage>
</organism>
<keyword evidence="2" id="KW-0812">Transmembrane</keyword>
<evidence type="ECO:0000256" key="1">
    <source>
        <dbReference type="SAM" id="MobiDB-lite"/>
    </source>
</evidence>
<dbReference type="InterPro" id="IPR027417">
    <property type="entry name" value="P-loop_NTPase"/>
</dbReference>
<feature type="compositionally biased region" description="Low complexity" evidence="1">
    <location>
        <begin position="132"/>
        <end position="153"/>
    </location>
</feature>
<dbReference type="CDD" id="cd19481">
    <property type="entry name" value="RecA-like_protease"/>
    <property type="match status" value="1"/>
</dbReference>
<feature type="transmembrane region" description="Helical" evidence="2">
    <location>
        <begin position="107"/>
        <end position="128"/>
    </location>
</feature>
<protein>
    <recommendedName>
        <fullName evidence="3">AAA+ ATPase domain-containing protein</fullName>
    </recommendedName>
</protein>
<name>A0ABR2X6S2_9PEZI</name>
<dbReference type="Gene3D" id="2.120.10.70">
    <property type="entry name" value="Fucose-specific lectin"/>
    <property type="match status" value="1"/>
</dbReference>
<feature type="region of interest" description="Disordered" evidence="1">
    <location>
        <begin position="81"/>
        <end position="102"/>
    </location>
</feature>
<dbReference type="PANTHER" id="PTHR46411:SF3">
    <property type="entry name" value="AAA+ ATPASE DOMAIN-CONTAINING PROTEIN"/>
    <property type="match status" value="1"/>
</dbReference>
<keyword evidence="2" id="KW-1133">Transmembrane helix</keyword>
<gene>
    <name evidence="4" type="ORF">SCAR479_13834</name>
</gene>
<dbReference type="SUPFAM" id="SSF89372">
    <property type="entry name" value="Fucose-specific lectin"/>
    <property type="match status" value="1"/>
</dbReference>
<evidence type="ECO:0000256" key="2">
    <source>
        <dbReference type="SAM" id="Phobius"/>
    </source>
</evidence>
<dbReference type="Proteomes" id="UP001465668">
    <property type="component" value="Unassembled WGS sequence"/>
</dbReference>
<keyword evidence="5" id="KW-1185">Reference proteome</keyword>
<dbReference type="Gene3D" id="3.40.50.300">
    <property type="entry name" value="P-loop containing nucleotide triphosphate hydrolases"/>
    <property type="match status" value="1"/>
</dbReference>
<dbReference type="EMBL" id="JARVKM010000122">
    <property type="protein sequence ID" value="KAK9769473.1"/>
    <property type="molecule type" value="Genomic_DNA"/>
</dbReference>